<dbReference type="SUPFAM" id="SSF54849">
    <property type="entry name" value="GroEL-intermediate domain like"/>
    <property type="match status" value="1"/>
</dbReference>
<evidence type="ECO:0000256" key="1">
    <source>
        <dbReference type="ARBA" id="ARBA00006607"/>
    </source>
</evidence>
<feature type="compositionally biased region" description="Gly residues" evidence="8">
    <location>
        <begin position="535"/>
        <end position="546"/>
    </location>
</feature>
<dbReference type="InterPro" id="IPR027409">
    <property type="entry name" value="GroEL-like_apical_dom_sf"/>
</dbReference>
<dbReference type="OrthoDB" id="9766614at2"/>
<keyword evidence="10" id="KW-1185">Reference proteome</keyword>
<comment type="subunit">
    <text evidence="7">Forms a cylinder of 14 subunits composed of two heptameric rings stacked back-to-back. Interacts with the co-chaperonin GroES.</text>
</comment>
<keyword evidence="5" id="KW-0413">Isomerase</keyword>
<organism evidence="9 10">
    <name type="scientific">Azospirillum palustre</name>
    <dbReference type="NCBI Taxonomy" id="2044885"/>
    <lineage>
        <taxon>Bacteria</taxon>
        <taxon>Pseudomonadati</taxon>
        <taxon>Pseudomonadota</taxon>
        <taxon>Alphaproteobacteria</taxon>
        <taxon>Rhodospirillales</taxon>
        <taxon>Azospirillaceae</taxon>
        <taxon>Azospirillum</taxon>
    </lineage>
</organism>
<dbReference type="Gene3D" id="1.10.560.10">
    <property type="entry name" value="GroEL-like equatorial domain"/>
    <property type="match status" value="1"/>
</dbReference>
<dbReference type="InterPro" id="IPR002423">
    <property type="entry name" value="Cpn60/GroEL/TCP-1"/>
</dbReference>
<dbReference type="SUPFAM" id="SSF48592">
    <property type="entry name" value="GroEL equatorial domain-like"/>
    <property type="match status" value="1"/>
</dbReference>
<dbReference type="InterPro" id="IPR027413">
    <property type="entry name" value="GROEL-like_equatorial_sf"/>
</dbReference>
<dbReference type="NCBIfam" id="NF009489">
    <property type="entry name" value="PRK12851.1"/>
    <property type="match status" value="1"/>
</dbReference>
<keyword evidence="3" id="KW-0067">ATP-binding</keyword>
<dbReference type="InterPro" id="IPR027410">
    <property type="entry name" value="TCP-1-like_intermed_sf"/>
</dbReference>
<evidence type="ECO:0000313" key="9">
    <source>
        <dbReference type="EMBL" id="PGH55676.1"/>
    </source>
</evidence>
<dbReference type="PRINTS" id="PR00298">
    <property type="entry name" value="CHAPERONIN60"/>
</dbReference>
<proteinExistence type="inferred from homology"/>
<gene>
    <name evidence="9" type="primary">groEL</name>
    <name evidence="9" type="ORF">CRT60_20595</name>
</gene>
<evidence type="ECO:0000256" key="7">
    <source>
        <dbReference type="RuleBase" id="RU000419"/>
    </source>
</evidence>
<dbReference type="FunFam" id="3.50.7.10:FF:000001">
    <property type="entry name" value="60 kDa chaperonin"/>
    <property type="match status" value="1"/>
</dbReference>
<dbReference type="EMBL" id="PDKW01000042">
    <property type="protein sequence ID" value="PGH55676.1"/>
    <property type="molecule type" value="Genomic_DNA"/>
</dbReference>
<comment type="caution">
    <text evidence="9">The sequence shown here is derived from an EMBL/GenBank/DDBJ whole genome shotgun (WGS) entry which is preliminary data.</text>
</comment>
<dbReference type="AlphaFoldDB" id="A0A2B8BAB7"/>
<sequence length="546" mass="57329">MPKMMLHRAEARAALARGVGKLALAVRGTLGPKGTNAIIDRPIGTPMISRDGVSIAAEIELPCRFENMGAQVVREVSKQTNDVAGDGTTTATVLADALIQDGVTVLADGHGSVELVEGMERACGFVVDRLRHIARPLESHAQLEQVATVAATDPALGRLVADALRRVGVEGVIDIEYGQPGAPTALHVLEGMVLDRGFLSHHMATEATGQSAVLDRPYILMTDHKIIDPEPILRLVDRIAAGHRPLLIMADSVAPEVVAALMALRRDGRATLVAINPPEFGHWRQATMEDIAILTGGRVIARDLGGRLDSVAAEDLGGADRIEVSAGRTTILRGHGNPDALAARRALVQRQWEEAPPNIERDKLSQRLAKLTHGTALIEVGGATPVEQKRTAQLLEDSLAAARAALAEGVVPGGGTALARVAPLLDRLAEDVGEGERAGVRLVRRAMLQPLICIAENGGLDGAGVAARTAELPDGSGFDARSGRFGDLFAAGIIDPVKVTTLALLNAVSVAKLVLTTHTLIADIPDDVDPTAGPARGGGMERYGRT</sequence>
<dbReference type="NCBIfam" id="NF009487">
    <property type="entry name" value="PRK12849.1"/>
    <property type="match status" value="1"/>
</dbReference>
<dbReference type="RefSeq" id="WP_098738390.1">
    <property type="nucleotide sequence ID" value="NZ_PDKW01000042.1"/>
</dbReference>
<evidence type="ECO:0000256" key="2">
    <source>
        <dbReference type="ARBA" id="ARBA00022741"/>
    </source>
</evidence>
<dbReference type="GO" id="GO:0140662">
    <property type="term" value="F:ATP-dependent protein folding chaperone"/>
    <property type="evidence" value="ECO:0007669"/>
    <property type="project" value="InterPro"/>
</dbReference>
<dbReference type="SUPFAM" id="SSF52029">
    <property type="entry name" value="GroEL apical domain-like"/>
    <property type="match status" value="1"/>
</dbReference>
<dbReference type="Gene3D" id="3.30.260.10">
    <property type="entry name" value="TCP-1-like chaperonin intermediate domain"/>
    <property type="match status" value="1"/>
</dbReference>
<name>A0A2B8BAB7_9PROT</name>
<accession>A0A2B8BAB7</accession>
<dbReference type="InterPro" id="IPR001844">
    <property type="entry name" value="Cpn60/GroEL"/>
</dbReference>
<dbReference type="NCBIfam" id="NF009488">
    <property type="entry name" value="PRK12850.1"/>
    <property type="match status" value="1"/>
</dbReference>
<keyword evidence="2" id="KW-0547">Nucleotide-binding</keyword>
<keyword evidence="4" id="KW-0143">Chaperone</keyword>
<reference evidence="10" key="1">
    <citation type="submission" date="2017-10" db="EMBL/GenBank/DDBJ databases">
        <authorList>
            <person name="Kravchenko I.K."/>
            <person name="Grouzdev D.S."/>
        </authorList>
    </citation>
    <scope>NUCLEOTIDE SEQUENCE [LARGE SCALE GENOMIC DNA]</scope>
    <source>
        <strain evidence="10">B2</strain>
    </source>
</reference>
<dbReference type="Pfam" id="PF00118">
    <property type="entry name" value="Cpn60_TCP1"/>
    <property type="match status" value="1"/>
</dbReference>
<dbReference type="CDD" id="cd03344">
    <property type="entry name" value="GroEL"/>
    <property type="match status" value="1"/>
</dbReference>
<comment type="similarity">
    <text evidence="1 6">Belongs to the chaperonin (HSP60) family.</text>
</comment>
<dbReference type="NCBIfam" id="NF000592">
    <property type="entry name" value="PRK00013.1"/>
    <property type="match status" value="1"/>
</dbReference>
<evidence type="ECO:0000313" key="10">
    <source>
        <dbReference type="Proteomes" id="UP000225379"/>
    </source>
</evidence>
<dbReference type="Gene3D" id="3.50.7.10">
    <property type="entry name" value="GroEL"/>
    <property type="match status" value="1"/>
</dbReference>
<dbReference type="PANTHER" id="PTHR45633">
    <property type="entry name" value="60 KDA HEAT SHOCK PROTEIN, MITOCHONDRIAL"/>
    <property type="match status" value="1"/>
</dbReference>
<dbReference type="GO" id="GO:0005524">
    <property type="term" value="F:ATP binding"/>
    <property type="evidence" value="ECO:0007669"/>
    <property type="project" value="UniProtKB-KW"/>
</dbReference>
<dbReference type="GO" id="GO:0042026">
    <property type="term" value="P:protein refolding"/>
    <property type="evidence" value="ECO:0007669"/>
    <property type="project" value="InterPro"/>
</dbReference>
<protein>
    <recommendedName>
        <fullName evidence="7">60 kDa chaperonin</fullName>
    </recommendedName>
</protein>
<feature type="region of interest" description="Disordered" evidence="8">
    <location>
        <begin position="527"/>
        <end position="546"/>
    </location>
</feature>
<dbReference type="GO" id="GO:0016853">
    <property type="term" value="F:isomerase activity"/>
    <property type="evidence" value="ECO:0007669"/>
    <property type="project" value="UniProtKB-KW"/>
</dbReference>
<evidence type="ECO:0000256" key="6">
    <source>
        <dbReference type="RuleBase" id="RU000418"/>
    </source>
</evidence>
<evidence type="ECO:0000256" key="3">
    <source>
        <dbReference type="ARBA" id="ARBA00022840"/>
    </source>
</evidence>
<dbReference type="Proteomes" id="UP000225379">
    <property type="component" value="Unassembled WGS sequence"/>
</dbReference>
<evidence type="ECO:0000256" key="4">
    <source>
        <dbReference type="ARBA" id="ARBA00023186"/>
    </source>
</evidence>
<evidence type="ECO:0000256" key="5">
    <source>
        <dbReference type="ARBA" id="ARBA00023235"/>
    </source>
</evidence>
<evidence type="ECO:0000256" key="8">
    <source>
        <dbReference type="SAM" id="MobiDB-lite"/>
    </source>
</evidence>
<comment type="function">
    <text evidence="7">Together with its co-chaperonin GroES, plays an essential role in assisting protein folding. The GroEL-GroES system forms a nano-cage that allows encapsulation of the non-native substrate proteins and provides a physical environment optimized to promote and accelerate protein folding.</text>
</comment>